<accession>A0A8C8YJZ1</accession>
<evidence type="ECO:0000256" key="5">
    <source>
        <dbReference type="ARBA" id="ARBA00046240"/>
    </source>
</evidence>
<dbReference type="AlphaFoldDB" id="A0A8C8YJZ1"/>
<dbReference type="Proteomes" id="UP000694414">
    <property type="component" value="Unplaced"/>
</dbReference>
<comment type="subcellular location">
    <subcellularLocation>
        <location evidence="1">Mitochondrion</location>
    </subcellularLocation>
</comment>
<dbReference type="GO" id="GO:0009249">
    <property type="term" value="P:protein lipoylation"/>
    <property type="evidence" value="ECO:0007669"/>
    <property type="project" value="TreeGrafter"/>
</dbReference>
<evidence type="ECO:0000256" key="3">
    <source>
        <dbReference type="ARBA" id="ARBA00023128"/>
    </source>
</evidence>
<dbReference type="InterPro" id="IPR000089">
    <property type="entry name" value="Biotin_lipoyl"/>
</dbReference>
<sequence>MGWPESRHSRFQPVPTSPCSPFGDAWPRTLTISRPLGVPASSLRLLRPLQATAQLLGTASSRRCAGTALLSAPKFPEKHERITTENGIGRVGISNFAQRFLGDVVYCSLPEVGIKLNKQNEFGALESVKAVSELYFPLSGEGTEMNEALAENPGFMTLSNPSELDELMREVASVHRFVKSIEEWNWNL</sequence>
<proteinExistence type="predicted"/>
<dbReference type="CDD" id="cd06848">
    <property type="entry name" value="GCS_H"/>
    <property type="match status" value="1"/>
</dbReference>
<evidence type="ECO:0000259" key="6">
    <source>
        <dbReference type="PROSITE" id="PS50968"/>
    </source>
</evidence>
<dbReference type="PANTHER" id="PTHR11715">
    <property type="entry name" value="GLYCINE CLEAVAGE SYSTEM H PROTEIN"/>
    <property type="match status" value="1"/>
</dbReference>
<reference evidence="7" key="1">
    <citation type="submission" date="2025-08" db="UniProtKB">
        <authorList>
            <consortium name="Ensembl"/>
        </authorList>
    </citation>
    <scope>IDENTIFICATION</scope>
</reference>
<reference evidence="7" key="2">
    <citation type="submission" date="2025-09" db="UniProtKB">
        <authorList>
            <consortium name="Ensembl"/>
        </authorList>
    </citation>
    <scope>IDENTIFICATION</scope>
</reference>
<dbReference type="PANTHER" id="PTHR11715:SF42">
    <property type="entry name" value="GLYCINE CLEAVAGE SYSTEM H PROTEIN, MITOCHONDRIAL"/>
    <property type="match status" value="1"/>
</dbReference>
<dbReference type="InterPro" id="IPR033753">
    <property type="entry name" value="GCV_H/Fam206"/>
</dbReference>
<dbReference type="Gene3D" id="2.40.50.100">
    <property type="match status" value="1"/>
</dbReference>
<dbReference type="GO" id="GO:0005739">
    <property type="term" value="C:mitochondrion"/>
    <property type="evidence" value="ECO:0007669"/>
    <property type="project" value="UniProtKB-SubCell"/>
</dbReference>
<dbReference type="InterPro" id="IPR002930">
    <property type="entry name" value="GCV_H"/>
</dbReference>
<keyword evidence="3" id="KW-0496">Mitochondrion</keyword>
<dbReference type="PROSITE" id="PS50968">
    <property type="entry name" value="BIOTINYL_LIPOYL"/>
    <property type="match status" value="1"/>
</dbReference>
<comment type="function">
    <text evidence="5">The glycine cleavage system catalyzes the degradation of glycine. The H protein (GCSH) shuttles the methylamine group of glycine from the P protein (GLDC) to the T protein (GCST). Has a pivotal role in the lipoylation of enzymes involved in cellular energetics such as the mitochondrial dihydrolipoyllysine-residue acetyltransferase component of pyruvate dehydrogenase complex (DLAT), and the mitochondrial dihydrolipoyllysine-residue succinyltransferase component of 2-oxoglutarate dehydrogenase complex (DLST).</text>
</comment>
<dbReference type="SUPFAM" id="SSF51230">
    <property type="entry name" value="Single hybrid motif"/>
    <property type="match status" value="1"/>
</dbReference>
<dbReference type="Ensembl" id="ENSPSMT00000004382.1">
    <property type="protein sequence ID" value="ENSPSMP00000003595.1"/>
    <property type="gene ID" value="ENSPSMG00000002947.1"/>
</dbReference>
<evidence type="ECO:0000256" key="1">
    <source>
        <dbReference type="ARBA" id="ARBA00004173"/>
    </source>
</evidence>
<name>A0A8C8YJZ1_PROSS</name>
<organism evidence="7 8">
    <name type="scientific">Prolemur simus</name>
    <name type="common">Greater bamboo lemur</name>
    <name type="synonym">Hapalemur simus</name>
    <dbReference type="NCBI Taxonomy" id="1328070"/>
    <lineage>
        <taxon>Eukaryota</taxon>
        <taxon>Metazoa</taxon>
        <taxon>Chordata</taxon>
        <taxon>Craniata</taxon>
        <taxon>Vertebrata</taxon>
        <taxon>Euteleostomi</taxon>
        <taxon>Mammalia</taxon>
        <taxon>Eutheria</taxon>
        <taxon>Euarchontoglires</taxon>
        <taxon>Primates</taxon>
        <taxon>Strepsirrhini</taxon>
        <taxon>Lemuriformes</taxon>
        <taxon>Lemuridae</taxon>
        <taxon>Prolemur</taxon>
    </lineage>
</organism>
<dbReference type="GO" id="GO:0005960">
    <property type="term" value="C:glycine cleavage complex"/>
    <property type="evidence" value="ECO:0007669"/>
    <property type="project" value="InterPro"/>
</dbReference>
<evidence type="ECO:0000256" key="4">
    <source>
        <dbReference type="ARBA" id="ARBA00033419"/>
    </source>
</evidence>
<keyword evidence="8" id="KW-1185">Reference proteome</keyword>
<evidence type="ECO:0000313" key="7">
    <source>
        <dbReference type="Ensembl" id="ENSPSMP00000003595.1"/>
    </source>
</evidence>
<evidence type="ECO:0000313" key="8">
    <source>
        <dbReference type="Proteomes" id="UP000694414"/>
    </source>
</evidence>
<feature type="domain" description="Lipoyl-binding" evidence="6">
    <location>
        <begin position="88"/>
        <end position="171"/>
    </location>
</feature>
<protein>
    <recommendedName>
        <fullName evidence="2">Glycine cleavage system H protein, mitochondrial</fullName>
    </recommendedName>
    <alternativeName>
        <fullName evidence="4">Lipoic acid-containing protein</fullName>
    </alternativeName>
</protein>
<dbReference type="GeneTree" id="ENSGT00390000011666"/>
<dbReference type="Pfam" id="PF01597">
    <property type="entry name" value="GCV_H"/>
    <property type="match status" value="1"/>
</dbReference>
<dbReference type="GO" id="GO:0019464">
    <property type="term" value="P:glycine decarboxylation via glycine cleavage system"/>
    <property type="evidence" value="ECO:0007669"/>
    <property type="project" value="InterPro"/>
</dbReference>
<evidence type="ECO:0000256" key="2">
    <source>
        <dbReference type="ARBA" id="ARBA00018130"/>
    </source>
</evidence>
<dbReference type="InterPro" id="IPR011053">
    <property type="entry name" value="Single_hybrid_motif"/>
</dbReference>